<dbReference type="Proteomes" id="UP000254956">
    <property type="component" value="Unassembled WGS sequence"/>
</dbReference>
<protein>
    <submittedName>
        <fullName evidence="2">Uncharacterized protein</fullName>
    </submittedName>
</protein>
<dbReference type="Proteomes" id="UP000321598">
    <property type="component" value="Unassembled WGS sequence"/>
</dbReference>
<keyword evidence="4" id="KW-1185">Reference proteome</keyword>
<name>A0A380CHR1_9STAP</name>
<sequence length="289" mass="35299">MIKTKFKLEKNKRRFIQPIKQFIDWIEVYREFNQNIHIIIHDYPILSYGYVNDCQIDMYHKTIYYSLYDIENDMKKNYSKKFNIDIITNVMIEVFEDLSLQLSKFYIINQENMTIHDFIVNYEKFEKQMYHEQRCMVYQFACMNTKYSKHLKSGLKITYDNAIPYKLQHAIELFEGFITEHMKFPIKTKVKMTYENLIDCDGYFKYPNNLFKYPKIKISLNDFECIENELGSFDAVLNILRILAHELGHYHAFVNGVWNYDQHKREIDAYNFENLIIQKFIDEVYYNYY</sequence>
<evidence type="ECO:0000313" key="1">
    <source>
        <dbReference type="EMBL" id="GEQ00670.1"/>
    </source>
</evidence>
<dbReference type="EMBL" id="UGZE01000001">
    <property type="protein sequence ID" value="SUJ20765.1"/>
    <property type="molecule type" value="Genomic_DNA"/>
</dbReference>
<evidence type="ECO:0000313" key="3">
    <source>
        <dbReference type="Proteomes" id="UP000254956"/>
    </source>
</evidence>
<gene>
    <name evidence="2" type="ORF">NCTC12413_01743</name>
    <name evidence="1" type="ORF">SAR03_17070</name>
</gene>
<dbReference type="OrthoDB" id="2414018at2"/>
<proteinExistence type="predicted"/>
<accession>A0A380CHR1</accession>
<dbReference type="RefSeq" id="WP_103387971.1">
    <property type="nucleotide sequence ID" value="NZ_BKAV01000019.1"/>
</dbReference>
<dbReference type="AlphaFoldDB" id="A0A380CHR1"/>
<dbReference type="EMBL" id="BKAV01000019">
    <property type="protein sequence ID" value="GEQ00670.1"/>
    <property type="molecule type" value="Genomic_DNA"/>
</dbReference>
<organism evidence="2 3">
    <name type="scientific">Staphylococcus arlettae</name>
    <dbReference type="NCBI Taxonomy" id="29378"/>
    <lineage>
        <taxon>Bacteria</taxon>
        <taxon>Bacillati</taxon>
        <taxon>Bacillota</taxon>
        <taxon>Bacilli</taxon>
        <taxon>Bacillales</taxon>
        <taxon>Staphylococcaceae</taxon>
        <taxon>Staphylococcus</taxon>
    </lineage>
</organism>
<evidence type="ECO:0000313" key="4">
    <source>
        <dbReference type="Proteomes" id="UP000321598"/>
    </source>
</evidence>
<reference evidence="1 4" key="2">
    <citation type="submission" date="2019-07" db="EMBL/GenBank/DDBJ databases">
        <title>Whole genome shotgun sequence of Staphylococcus arlettae NBRC 109765.</title>
        <authorList>
            <person name="Hosoyama A."/>
            <person name="Uohara A."/>
            <person name="Ohji S."/>
            <person name="Ichikawa N."/>
        </authorList>
    </citation>
    <scope>NUCLEOTIDE SEQUENCE [LARGE SCALE GENOMIC DNA]</scope>
    <source>
        <strain evidence="1 4">NBRC 109765</strain>
    </source>
</reference>
<reference evidence="2 3" key="1">
    <citation type="submission" date="2018-06" db="EMBL/GenBank/DDBJ databases">
        <authorList>
            <consortium name="Pathogen Informatics"/>
            <person name="Doyle S."/>
        </authorList>
    </citation>
    <scope>NUCLEOTIDE SEQUENCE [LARGE SCALE GENOMIC DNA]</scope>
    <source>
        <strain evidence="2 3">NCTC12413</strain>
    </source>
</reference>
<evidence type="ECO:0000313" key="2">
    <source>
        <dbReference type="EMBL" id="SUJ20765.1"/>
    </source>
</evidence>